<protein>
    <submittedName>
        <fullName evidence="1">Uncharacterized protein</fullName>
    </submittedName>
</protein>
<name>A0A7Z7AX04_9EURY</name>
<dbReference type="Proteomes" id="UP000199259">
    <property type="component" value="Unassembled WGS sequence"/>
</dbReference>
<organism evidence="1 2">
    <name type="scientific">Methanolobus vulcani</name>
    <dbReference type="NCBI Taxonomy" id="38026"/>
    <lineage>
        <taxon>Archaea</taxon>
        <taxon>Methanobacteriati</taxon>
        <taxon>Methanobacteriota</taxon>
        <taxon>Stenosarchaea group</taxon>
        <taxon>Methanomicrobia</taxon>
        <taxon>Methanosarcinales</taxon>
        <taxon>Methanosarcinaceae</taxon>
        <taxon>Methanolobus</taxon>
    </lineage>
</organism>
<evidence type="ECO:0000313" key="2">
    <source>
        <dbReference type="Proteomes" id="UP000199259"/>
    </source>
</evidence>
<gene>
    <name evidence="1" type="ORF">SAMN04488589_1729</name>
</gene>
<dbReference type="RefSeq" id="WP_091710066.1">
    <property type="nucleotide sequence ID" value="NZ_FNCA01000005.1"/>
</dbReference>
<accession>A0A7Z7AX04</accession>
<dbReference type="AlphaFoldDB" id="A0A7Z7AX04"/>
<dbReference type="EMBL" id="FNCA01000005">
    <property type="protein sequence ID" value="SDF93378.1"/>
    <property type="molecule type" value="Genomic_DNA"/>
</dbReference>
<comment type="caution">
    <text evidence="1">The sequence shown here is derived from an EMBL/GenBank/DDBJ whole genome shotgun (WGS) entry which is preliminary data.</text>
</comment>
<proteinExistence type="predicted"/>
<evidence type="ECO:0000313" key="1">
    <source>
        <dbReference type="EMBL" id="SDF93378.1"/>
    </source>
</evidence>
<reference evidence="1 2" key="1">
    <citation type="submission" date="2016-10" db="EMBL/GenBank/DDBJ databases">
        <authorList>
            <person name="Varghese N."/>
            <person name="Submissions S."/>
        </authorList>
    </citation>
    <scope>NUCLEOTIDE SEQUENCE [LARGE SCALE GENOMIC DNA]</scope>
    <source>
        <strain evidence="1 2">PL 12/M</strain>
    </source>
</reference>
<sequence>MSQKKNKHFKHPHTIRNEWDNLWVELELKAPENFKSTAAAMDEVAKAQDADGLRKKRGTNNYSNFTLNLMNALDTFTTECPTTINGAGKEENYEFSNPSDFTVFLIWIMRNQQSHNGGVVNEMTKSRYENTIKRFGTKPIIDLPEEIEIGTKFEIQYDDYILLKKCVFDFIGEKIPNEDLKILKLRSSITNISIHKPQIVIEMPEGVILVDLDVARKYFKSSSSGEIIVPENAVYDPNSKKIILSNGESFSAEFRSHFV</sequence>
<keyword evidence="2" id="KW-1185">Reference proteome</keyword>